<organism evidence="7 8">
    <name type="scientific">Limulus polyphemus</name>
    <name type="common">Atlantic horseshoe crab</name>
    <dbReference type="NCBI Taxonomy" id="6850"/>
    <lineage>
        <taxon>Eukaryota</taxon>
        <taxon>Metazoa</taxon>
        <taxon>Ecdysozoa</taxon>
        <taxon>Arthropoda</taxon>
        <taxon>Chelicerata</taxon>
        <taxon>Merostomata</taxon>
        <taxon>Xiphosura</taxon>
        <taxon>Limulidae</taxon>
        <taxon>Limulus</taxon>
    </lineage>
</organism>
<proteinExistence type="predicted"/>
<feature type="domain" description="HMA" evidence="6">
    <location>
        <begin position="261"/>
        <end position="327"/>
    </location>
</feature>
<dbReference type="PROSITE" id="PS01047">
    <property type="entry name" value="HMA_1"/>
    <property type="match status" value="6"/>
</dbReference>
<dbReference type="Gene3D" id="2.70.150.10">
    <property type="entry name" value="Calcium-transporting ATPase, cytoplasmic transduction domain A"/>
    <property type="match status" value="1"/>
</dbReference>
<feature type="compositionally biased region" description="Polar residues" evidence="4">
    <location>
        <begin position="345"/>
        <end position="356"/>
    </location>
</feature>
<dbReference type="PANTHER" id="PTHR46594">
    <property type="entry name" value="P-TYPE CATION-TRANSPORTING ATPASE"/>
    <property type="match status" value="1"/>
</dbReference>
<evidence type="ECO:0000256" key="5">
    <source>
        <dbReference type="SAM" id="Phobius"/>
    </source>
</evidence>
<dbReference type="InterPro" id="IPR017969">
    <property type="entry name" value="Heavy-metal-associated_CS"/>
</dbReference>
<feature type="domain" description="HMA" evidence="6">
    <location>
        <begin position="169"/>
        <end position="235"/>
    </location>
</feature>
<dbReference type="InterPro" id="IPR008250">
    <property type="entry name" value="ATPase_P-typ_transduc_dom_A_sf"/>
</dbReference>
<evidence type="ECO:0000256" key="4">
    <source>
        <dbReference type="SAM" id="MobiDB-lite"/>
    </source>
</evidence>
<dbReference type="PROSITE" id="PS50846">
    <property type="entry name" value="HMA_2"/>
    <property type="match status" value="6"/>
</dbReference>
<feature type="transmembrane region" description="Helical" evidence="5">
    <location>
        <begin position="594"/>
        <end position="616"/>
    </location>
</feature>
<keyword evidence="5" id="KW-0472">Membrane</keyword>
<evidence type="ECO:0000256" key="1">
    <source>
        <dbReference type="ARBA" id="ARBA00022723"/>
    </source>
</evidence>
<dbReference type="GeneID" id="106469561"/>
<keyword evidence="7" id="KW-1185">Reference proteome</keyword>
<dbReference type="InterPro" id="IPR006121">
    <property type="entry name" value="HMA_dom"/>
</dbReference>
<dbReference type="NCBIfam" id="TIGR00003">
    <property type="entry name" value="copper ion binding protein"/>
    <property type="match status" value="5"/>
</dbReference>
<dbReference type="RefSeq" id="XP_022253809.1">
    <property type="nucleotide sequence ID" value="XM_022398101.1"/>
</dbReference>
<dbReference type="InterPro" id="IPR006122">
    <property type="entry name" value="HMA_Cu_ion-bd"/>
</dbReference>
<evidence type="ECO:0000313" key="8">
    <source>
        <dbReference type="RefSeq" id="XP_013785510.1"/>
    </source>
</evidence>
<dbReference type="PRINTS" id="PR00942">
    <property type="entry name" value="CUATPASEI"/>
</dbReference>
<dbReference type="SUPFAM" id="SSF81653">
    <property type="entry name" value="Calcium ATPase, transduction domain A"/>
    <property type="match status" value="1"/>
</dbReference>
<keyword evidence="3" id="KW-0186">Copper</keyword>
<feature type="region of interest" description="Disordered" evidence="4">
    <location>
        <begin position="345"/>
        <end position="369"/>
    </location>
</feature>
<dbReference type="PANTHER" id="PTHR46594:SF4">
    <property type="entry name" value="P-TYPE CATION-TRANSPORTING ATPASE"/>
    <property type="match status" value="1"/>
</dbReference>
<feature type="transmembrane region" description="Helical" evidence="5">
    <location>
        <begin position="628"/>
        <end position="650"/>
    </location>
</feature>
<dbReference type="Gene3D" id="3.30.70.100">
    <property type="match status" value="6"/>
</dbReference>
<keyword evidence="5" id="KW-0812">Transmembrane</keyword>
<feature type="domain" description="HMA" evidence="6">
    <location>
        <begin position="83"/>
        <end position="149"/>
    </location>
</feature>
<feature type="domain" description="HMA" evidence="6">
    <location>
        <begin position="5"/>
        <end position="71"/>
    </location>
</feature>
<accession>A0ABM1BNF0</accession>
<name>A0ABM1BNF0_LIMPO</name>
<evidence type="ECO:0000256" key="2">
    <source>
        <dbReference type="ARBA" id="ARBA00022796"/>
    </source>
</evidence>
<sequence length="824" mass="90727">MAEHATSIVAIEGMTCQSCVSTIEKNISSVPGVKSIKVYLGRKKAEITFDSRVVTIKELAAQIEDMGFEACPEDSIVSLPTLQDVTLRVQGMTCESCVRNIERRVSSQAGVHTVKVSLQEELARIAYNINETNPQTLLNIINEMGFTATVSPENTKSTKLQESSRNYSSVVRIHIQGMTCQSCVSKIEENLINSPGIRNIIVSLEDCLATVKFNPLEVTPEQLQNMIEDMGYEATLLTDKAKNVAVCSQDSNSHKMNSDQATGTLKVKGMTCMSCVHNIEDHIGTVKGIISIKVSLQENSATVQYQPSLISLQQIAEMIDNMGFECEVQDSQKLVMDPWVPRISHPQNTVTSSDQTDIGIEKRGPSPNKHTKQYTKLLFAEGDDLEKCFIRITGMTCASCVAAIEKHLTHLDGIHYVLVALMAQKAEVKFDPAYIMPSQIANAITELGYMSSVIEDVSSGQGELELEIHGMTCVSCVHSIESNLIKRPGIISVSIALATQLGKFQFDPEVTGPRDIVDAIKDLGFGASTITDHRRDASYLSQKEEVKKWRNSFLFSLVFGLPSMAVMMYFMGIRMSTGKHDICCLIPGLSTENLFLWILATPVQFIGGRYFYVHALKAIKHRMANMDVLIMLATNIAYFYSVAVLIYFMIDGADHSPKTFFETPPMLLVFISLGRWLEHIAKGKTSEALAKLISLQATEATLVDVDSDCQIISEKQIDVELVQRGDILKVVPGEKIPVDGRVTFGNSMADESLITGESLPVAKRPGSQVIGGSINQNGMLLISATHIGKDTTLAQIVKLVEEAQTSKVHNNFKFVILTLRYPVM</sequence>
<evidence type="ECO:0000256" key="3">
    <source>
        <dbReference type="ARBA" id="ARBA00023008"/>
    </source>
</evidence>
<dbReference type="InterPro" id="IPR059000">
    <property type="entry name" value="ATPase_P-type_domA"/>
</dbReference>
<dbReference type="CDD" id="cd00371">
    <property type="entry name" value="HMA"/>
    <property type="match status" value="6"/>
</dbReference>
<feature type="domain" description="HMA" evidence="6">
    <location>
        <begin position="462"/>
        <end position="528"/>
    </location>
</feature>
<dbReference type="SUPFAM" id="SSF55008">
    <property type="entry name" value="HMA, heavy metal-associated domain"/>
    <property type="match status" value="6"/>
</dbReference>
<feature type="transmembrane region" description="Helical" evidence="5">
    <location>
        <begin position="553"/>
        <end position="574"/>
    </location>
</feature>
<dbReference type="Pfam" id="PF00403">
    <property type="entry name" value="HMA"/>
    <property type="match status" value="6"/>
</dbReference>
<keyword evidence="5" id="KW-1133">Transmembrane helix</keyword>
<dbReference type="Pfam" id="PF00122">
    <property type="entry name" value="E1-E2_ATPase"/>
    <property type="match status" value="1"/>
</dbReference>
<dbReference type="Proteomes" id="UP000694941">
    <property type="component" value="Unplaced"/>
</dbReference>
<evidence type="ECO:0000313" key="7">
    <source>
        <dbReference type="Proteomes" id="UP000694941"/>
    </source>
</evidence>
<feature type="domain" description="HMA" evidence="6">
    <location>
        <begin position="386"/>
        <end position="452"/>
    </location>
</feature>
<keyword evidence="2" id="KW-0187">Copper transport</keyword>
<keyword evidence="1" id="KW-0479">Metal-binding</keyword>
<keyword evidence="2" id="KW-0813">Transport</keyword>
<gene>
    <name evidence="8 9" type="primary">LOC106469561</name>
</gene>
<evidence type="ECO:0000259" key="6">
    <source>
        <dbReference type="PROSITE" id="PS50846"/>
    </source>
</evidence>
<protein>
    <submittedName>
        <fullName evidence="8 9">Copper-transporting ATPase 2-like</fullName>
    </submittedName>
</protein>
<evidence type="ECO:0000313" key="9">
    <source>
        <dbReference type="RefSeq" id="XP_022253809.1"/>
    </source>
</evidence>
<dbReference type="RefSeq" id="XP_013785510.1">
    <property type="nucleotide sequence ID" value="XM_013930056.2"/>
</dbReference>
<keyword evidence="2" id="KW-0406">Ion transport</keyword>
<dbReference type="InterPro" id="IPR036163">
    <property type="entry name" value="HMA_dom_sf"/>
</dbReference>
<reference evidence="8 9" key="1">
    <citation type="submission" date="2025-05" db="UniProtKB">
        <authorList>
            <consortium name="RefSeq"/>
        </authorList>
    </citation>
    <scope>IDENTIFICATION</scope>
    <source>
        <tissue evidence="8 9">Muscle</tissue>
    </source>
</reference>